<dbReference type="AlphaFoldDB" id="A0A4Y2NJJ2"/>
<dbReference type="EMBL" id="BGPR01009283">
    <property type="protein sequence ID" value="GBN39072.1"/>
    <property type="molecule type" value="Genomic_DNA"/>
</dbReference>
<protein>
    <submittedName>
        <fullName evidence="2">Uncharacterized protein</fullName>
    </submittedName>
</protein>
<gene>
    <name evidence="2" type="ORF">AVEN_206446_1</name>
</gene>
<proteinExistence type="predicted"/>
<evidence type="ECO:0000256" key="1">
    <source>
        <dbReference type="SAM" id="MobiDB-lite"/>
    </source>
</evidence>
<evidence type="ECO:0000313" key="2">
    <source>
        <dbReference type="EMBL" id="GBN39072.1"/>
    </source>
</evidence>
<name>A0A4Y2NJJ2_ARAVE</name>
<comment type="caution">
    <text evidence="2">The sequence shown here is derived from an EMBL/GenBank/DDBJ whole genome shotgun (WGS) entry which is preliminary data.</text>
</comment>
<evidence type="ECO:0000313" key="3">
    <source>
        <dbReference type="Proteomes" id="UP000499080"/>
    </source>
</evidence>
<reference evidence="2 3" key="1">
    <citation type="journal article" date="2019" name="Sci. Rep.">
        <title>Orb-weaving spider Araneus ventricosus genome elucidates the spidroin gene catalogue.</title>
        <authorList>
            <person name="Kono N."/>
            <person name="Nakamura H."/>
            <person name="Ohtoshi R."/>
            <person name="Moran D.A.P."/>
            <person name="Shinohara A."/>
            <person name="Yoshida Y."/>
            <person name="Fujiwara M."/>
            <person name="Mori M."/>
            <person name="Tomita M."/>
            <person name="Arakawa K."/>
        </authorList>
    </citation>
    <scope>NUCLEOTIDE SEQUENCE [LARGE SCALE GENOMIC DNA]</scope>
</reference>
<organism evidence="2 3">
    <name type="scientific">Araneus ventricosus</name>
    <name type="common">Orbweaver spider</name>
    <name type="synonym">Epeira ventricosa</name>
    <dbReference type="NCBI Taxonomy" id="182803"/>
    <lineage>
        <taxon>Eukaryota</taxon>
        <taxon>Metazoa</taxon>
        <taxon>Ecdysozoa</taxon>
        <taxon>Arthropoda</taxon>
        <taxon>Chelicerata</taxon>
        <taxon>Arachnida</taxon>
        <taxon>Araneae</taxon>
        <taxon>Araneomorphae</taxon>
        <taxon>Entelegynae</taxon>
        <taxon>Araneoidea</taxon>
        <taxon>Araneidae</taxon>
        <taxon>Araneus</taxon>
    </lineage>
</organism>
<dbReference type="Proteomes" id="UP000499080">
    <property type="component" value="Unassembled WGS sequence"/>
</dbReference>
<sequence length="112" mass="12316">MTRYSEETSRPNQNCVQNDSSAILVAYGAEGLSQDLATIHIFTLDWISGCTLCNMAGVTEAQASIMRRRRSYNVGGRVAYTCPFICPHKKKSNGVKSVERGGHSTKPPYPMT</sequence>
<keyword evidence="3" id="KW-1185">Reference proteome</keyword>
<feature type="region of interest" description="Disordered" evidence="1">
    <location>
        <begin position="90"/>
        <end position="112"/>
    </location>
</feature>
<accession>A0A4Y2NJJ2</accession>